<dbReference type="EMBL" id="CADEPM010000002">
    <property type="protein sequence ID" value="CAB3399793.1"/>
    <property type="molecule type" value="Genomic_DNA"/>
</dbReference>
<reference evidence="1 2" key="1">
    <citation type="submission" date="2020-04" db="EMBL/GenBank/DDBJ databases">
        <authorList>
            <person name="Laetsch R D."/>
            <person name="Stevens L."/>
            <person name="Kumar S."/>
            <person name="Blaxter L. M."/>
        </authorList>
    </citation>
    <scope>NUCLEOTIDE SEQUENCE [LARGE SCALE GENOMIC DNA]</scope>
</reference>
<organism evidence="1 2">
    <name type="scientific">Caenorhabditis bovis</name>
    <dbReference type="NCBI Taxonomy" id="2654633"/>
    <lineage>
        <taxon>Eukaryota</taxon>
        <taxon>Metazoa</taxon>
        <taxon>Ecdysozoa</taxon>
        <taxon>Nematoda</taxon>
        <taxon>Chromadorea</taxon>
        <taxon>Rhabditida</taxon>
        <taxon>Rhabditina</taxon>
        <taxon>Rhabditomorpha</taxon>
        <taxon>Rhabditoidea</taxon>
        <taxon>Rhabditidae</taxon>
        <taxon>Peloderinae</taxon>
        <taxon>Caenorhabditis</taxon>
    </lineage>
</organism>
<dbReference type="Proteomes" id="UP000494206">
    <property type="component" value="Unassembled WGS sequence"/>
</dbReference>
<accession>A0A8S1EJH5</accession>
<evidence type="ECO:0000313" key="1">
    <source>
        <dbReference type="EMBL" id="CAB3399793.1"/>
    </source>
</evidence>
<evidence type="ECO:0000313" key="2">
    <source>
        <dbReference type="Proteomes" id="UP000494206"/>
    </source>
</evidence>
<dbReference type="AlphaFoldDB" id="A0A8S1EJH5"/>
<name>A0A8S1EJH5_9PELO</name>
<keyword evidence="2" id="KW-1185">Reference proteome</keyword>
<comment type="caution">
    <text evidence="1">The sequence shown here is derived from an EMBL/GenBank/DDBJ whole genome shotgun (WGS) entry which is preliminary data.</text>
</comment>
<gene>
    <name evidence="1" type="ORF">CBOVIS_LOCUS2860</name>
</gene>
<sequence length="122" mass="14649">MERMCHVLHCVRYQSQPVQWVYRWLHFNQLMCFKTNLIPHFATAEHREISDMIDRVAEELDQFFFDLRDMFHFAQDATEEHMNQLDDRTIMMAHAIDRLAFLVTGQHPIVHNCADHDAILHN</sequence>
<proteinExistence type="predicted"/>
<protein>
    <submittedName>
        <fullName evidence="1">Uncharacterized protein</fullName>
    </submittedName>
</protein>